<evidence type="ECO:0000256" key="5">
    <source>
        <dbReference type="ARBA" id="ARBA00022989"/>
    </source>
</evidence>
<evidence type="ECO:0000256" key="1">
    <source>
        <dbReference type="ARBA" id="ARBA00004651"/>
    </source>
</evidence>
<evidence type="ECO:0000256" key="2">
    <source>
        <dbReference type="ARBA" id="ARBA00022448"/>
    </source>
</evidence>
<keyword evidence="2 7" id="KW-0813">Transport</keyword>
<gene>
    <name evidence="9" type="ORF">KTH90_21795</name>
</gene>
<feature type="transmembrane region" description="Helical" evidence="7">
    <location>
        <begin position="143"/>
        <end position="166"/>
    </location>
</feature>
<dbReference type="PROSITE" id="PS50928">
    <property type="entry name" value="ABC_TM1"/>
    <property type="match status" value="1"/>
</dbReference>
<feature type="domain" description="ABC transmembrane type-1" evidence="8">
    <location>
        <begin position="75"/>
        <end position="266"/>
    </location>
</feature>
<reference evidence="9 10" key="1">
    <citation type="submission" date="2021-06" db="EMBL/GenBank/DDBJ databases">
        <title>Description of novel taxa of the family Lachnospiraceae.</title>
        <authorList>
            <person name="Chaplin A.V."/>
            <person name="Sokolova S.R."/>
            <person name="Pikina A.P."/>
            <person name="Korzhanova M."/>
            <person name="Belova V."/>
            <person name="Korostin D."/>
            <person name="Efimov B.A."/>
        </authorList>
    </citation>
    <scope>NUCLEOTIDE SEQUENCE [LARGE SCALE GENOMIC DNA]</scope>
    <source>
        <strain evidence="9 10">ASD4241</strain>
    </source>
</reference>
<feature type="transmembrane region" description="Helical" evidence="7">
    <location>
        <begin position="112"/>
        <end position="131"/>
    </location>
</feature>
<evidence type="ECO:0000259" key="8">
    <source>
        <dbReference type="PROSITE" id="PS50928"/>
    </source>
</evidence>
<dbReference type="PANTHER" id="PTHR43744">
    <property type="entry name" value="ABC TRANSPORTER PERMEASE PROTEIN MG189-RELATED-RELATED"/>
    <property type="match status" value="1"/>
</dbReference>
<evidence type="ECO:0000256" key="6">
    <source>
        <dbReference type="ARBA" id="ARBA00023136"/>
    </source>
</evidence>
<keyword evidence="3" id="KW-1003">Cell membrane</keyword>
<feature type="transmembrane region" description="Helical" evidence="7">
    <location>
        <begin position="16"/>
        <end position="36"/>
    </location>
</feature>
<proteinExistence type="inferred from homology"/>
<dbReference type="CDD" id="cd06261">
    <property type="entry name" value="TM_PBP2"/>
    <property type="match status" value="1"/>
</dbReference>
<organism evidence="9 10">
    <name type="scientific">Diplocloster modestus</name>
    <dbReference type="NCBI Taxonomy" id="2850322"/>
    <lineage>
        <taxon>Bacteria</taxon>
        <taxon>Bacillati</taxon>
        <taxon>Bacillota</taxon>
        <taxon>Clostridia</taxon>
        <taxon>Lachnospirales</taxon>
        <taxon>Lachnospiraceae</taxon>
        <taxon>Diplocloster</taxon>
    </lineage>
</organism>
<evidence type="ECO:0000256" key="4">
    <source>
        <dbReference type="ARBA" id="ARBA00022692"/>
    </source>
</evidence>
<comment type="similarity">
    <text evidence="7">Belongs to the binding-protein-dependent transport system permease family.</text>
</comment>
<accession>A0ABS6KDN2</accession>
<dbReference type="Pfam" id="PF00528">
    <property type="entry name" value="BPD_transp_1"/>
    <property type="match status" value="1"/>
</dbReference>
<keyword evidence="5 7" id="KW-1133">Transmembrane helix</keyword>
<dbReference type="Proteomes" id="UP001314681">
    <property type="component" value="Unassembled WGS sequence"/>
</dbReference>
<feature type="transmembrane region" description="Helical" evidence="7">
    <location>
        <begin position="187"/>
        <end position="212"/>
    </location>
</feature>
<feature type="transmembrane region" description="Helical" evidence="7">
    <location>
        <begin position="245"/>
        <end position="265"/>
    </location>
</feature>
<name>A0ABS6KDN2_9FIRM</name>
<keyword evidence="10" id="KW-1185">Reference proteome</keyword>
<comment type="caution">
    <text evidence="9">The sequence shown here is derived from an EMBL/GenBank/DDBJ whole genome shotgun (WGS) entry which is preliminary data.</text>
</comment>
<evidence type="ECO:0000313" key="10">
    <source>
        <dbReference type="Proteomes" id="UP001314681"/>
    </source>
</evidence>
<evidence type="ECO:0000256" key="7">
    <source>
        <dbReference type="RuleBase" id="RU363032"/>
    </source>
</evidence>
<dbReference type="InterPro" id="IPR000515">
    <property type="entry name" value="MetI-like"/>
</dbReference>
<dbReference type="PANTHER" id="PTHR43744:SF8">
    <property type="entry name" value="SN-GLYCEROL-3-PHOSPHATE TRANSPORT SYSTEM PERMEASE PROTEIN UGPE"/>
    <property type="match status" value="1"/>
</dbReference>
<feature type="transmembrane region" description="Helical" evidence="7">
    <location>
        <begin position="79"/>
        <end position="100"/>
    </location>
</feature>
<dbReference type="SUPFAM" id="SSF161098">
    <property type="entry name" value="MetI-like"/>
    <property type="match status" value="1"/>
</dbReference>
<dbReference type="Gene3D" id="1.10.3720.10">
    <property type="entry name" value="MetI-like"/>
    <property type="match status" value="1"/>
</dbReference>
<comment type="subcellular location">
    <subcellularLocation>
        <location evidence="1 7">Cell membrane</location>
        <topology evidence="1 7">Multi-pass membrane protein</topology>
    </subcellularLocation>
</comment>
<protein>
    <submittedName>
        <fullName evidence="9">Carbohydrate ABC transporter permease</fullName>
    </submittedName>
</protein>
<evidence type="ECO:0000256" key="3">
    <source>
        <dbReference type="ARBA" id="ARBA00022475"/>
    </source>
</evidence>
<dbReference type="EMBL" id="JAHQCX010000021">
    <property type="protein sequence ID" value="MBU9728627.1"/>
    <property type="molecule type" value="Genomic_DNA"/>
</dbReference>
<dbReference type="InterPro" id="IPR035906">
    <property type="entry name" value="MetI-like_sf"/>
</dbReference>
<keyword evidence="6 7" id="KW-0472">Membrane</keyword>
<keyword evidence="4 7" id="KW-0812">Transmembrane</keyword>
<evidence type="ECO:0000313" key="9">
    <source>
        <dbReference type="EMBL" id="MBU9728627.1"/>
    </source>
</evidence>
<sequence length="281" mass="31652">MMIINKKNSRTFKNRVVELILWMFVLIYLFPVYLQFSTAFKTTDDFARNNFGLPSKLAISNIAEAASKMKAFQVTVNSLILLIGSLLFILLFASMASYALARRKSGFYRKMFIYFMAGMMVPMQLIMIPLYKIVNLFHIMNTYLAPILIYIAVQMPLAVVIITGFMKSIPKELDDAARIDGAGPFQVYARVILPLIKAPMVTVLILASVGIWNDLLTPLLFLGSKRQTIVMALYNFKGATYTTDWTMVFAGSVIAFIPLFVVFLFSQKYFIEGMIAGAVKG</sequence>